<proteinExistence type="predicted"/>
<gene>
    <name evidence="1" type="ORF">WG66_11462</name>
</gene>
<dbReference type="AlphaFoldDB" id="A0A0W0FHY3"/>
<comment type="caution">
    <text evidence="1">The sequence shown here is derived from an EMBL/GenBank/DDBJ whole genome shotgun (WGS) entry which is preliminary data.</text>
</comment>
<sequence>MLKEHLIRIPLVPDTTLLVVICNALKLENFYSGSLSPL</sequence>
<dbReference type="Proteomes" id="UP000054988">
    <property type="component" value="Unassembled WGS sequence"/>
</dbReference>
<name>A0A0W0FHY3_MONRR</name>
<evidence type="ECO:0000313" key="2">
    <source>
        <dbReference type="Proteomes" id="UP000054988"/>
    </source>
</evidence>
<organism evidence="1 2">
    <name type="scientific">Moniliophthora roreri</name>
    <name type="common">Frosty pod rot fungus</name>
    <name type="synonym">Monilia roreri</name>
    <dbReference type="NCBI Taxonomy" id="221103"/>
    <lineage>
        <taxon>Eukaryota</taxon>
        <taxon>Fungi</taxon>
        <taxon>Dikarya</taxon>
        <taxon>Basidiomycota</taxon>
        <taxon>Agaricomycotina</taxon>
        <taxon>Agaricomycetes</taxon>
        <taxon>Agaricomycetidae</taxon>
        <taxon>Agaricales</taxon>
        <taxon>Marasmiineae</taxon>
        <taxon>Marasmiaceae</taxon>
        <taxon>Moniliophthora</taxon>
    </lineage>
</organism>
<accession>A0A0W0FHY3</accession>
<evidence type="ECO:0000313" key="1">
    <source>
        <dbReference type="EMBL" id="KTB35959.1"/>
    </source>
</evidence>
<protein>
    <submittedName>
        <fullName evidence="1">Uncharacterized protein</fullName>
    </submittedName>
</protein>
<dbReference type="EMBL" id="LATX01001947">
    <property type="protein sequence ID" value="KTB35959.1"/>
    <property type="molecule type" value="Genomic_DNA"/>
</dbReference>
<reference evidence="1 2" key="1">
    <citation type="submission" date="2015-12" db="EMBL/GenBank/DDBJ databases">
        <title>Draft genome sequence of Moniliophthora roreri, the causal agent of frosty pod rot of cacao.</title>
        <authorList>
            <person name="Aime M.C."/>
            <person name="Diaz-Valderrama J.R."/>
            <person name="Kijpornyongpan T."/>
            <person name="Phillips-Mora W."/>
        </authorList>
    </citation>
    <scope>NUCLEOTIDE SEQUENCE [LARGE SCALE GENOMIC DNA]</scope>
    <source>
        <strain evidence="1 2">MCA 2952</strain>
    </source>
</reference>